<feature type="compositionally biased region" description="Basic and acidic residues" evidence="3">
    <location>
        <begin position="189"/>
        <end position="207"/>
    </location>
</feature>
<protein>
    <recommendedName>
        <fullName evidence="4">BTB domain-containing protein</fullName>
    </recommendedName>
</protein>
<keyword evidence="6" id="KW-1185">Reference proteome</keyword>
<dbReference type="EMBL" id="KZ309088">
    <property type="protein sequence ID" value="KAG8236869.1"/>
    <property type="molecule type" value="Genomic_DNA"/>
</dbReference>
<keyword evidence="2" id="KW-0539">Nucleus</keyword>
<evidence type="ECO:0000313" key="5">
    <source>
        <dbReference type="EMBL" id="KAG8236869.1"/>
    </source>
</evidence>
<comment type="caution">
    <text evidence="5">The sequence shown here is derived from an EMBL/GenBank/DDBJ whole genome shotgun (WGS) entry which is preliminary data.</text>
</comment>
<accession>A0A8K0PAU7</accession>
<dbReference type="SUPFAM" id="SSF54695">
    <property type="entry name" value="POZ domain"/>
    <property type="match status" value="1"/>
</dbReference>
<feature type="compositionally biased region" description="Acidic residues" evidence="3">
    <location>
        <begin position="231"/>
        <end position="245"/>
    </location>
</feature>
<dbReference type="AlphaFoldDB" id="A0A8K0PAU7"/>
<feature type="compositionally biased region" description="Basic and acidic residues" evidence="3">
    <location>
        <begin position="123"/>
        <end position="138"/>
    </location>
</feature>
<dbReference type="InterPro" id="IPR011333">
    <property type="entry name" value="SKP1/BTB/POZ_sf"/>
</dbReference>
<gene>
    <name evidence="5" type="ORF">J437_LFUL017073</name>
</gene>
<evidence type="ECO:0000256" key="3">
    <source>
        <dbReference type="SAM" id="MobiDB-lite"/>
    </source>
</evidence>
<dbReference type="PANTHER" id="PTHR23110:SF99">
    <property type="entry name" value="BROAD-COMPLEX CORE PROTEIN ISOFORM 6"/>
    <property type="match status" value="1"/>
</dbReference>
<dbReference type="Gene3D" id="3.30.710.10">
    <property type="entry name" value="Potassium Channel Kv1.1, Chain A"/>
    <property type="match status" value="1"/>
</dbReference>
<comment type="subcellular location">
    <subcellularLocation>
        <location evidence="1">Nucleus</location>
    </subcellularLocation>
</comment>
<evidence type="ECO:0000259" key="4">
    <source>
        <dbReference type="PROSITE" id="PS50097"/>
    </source>
</evidence>
<proteinExistence type="predicted"/>
<evidence type="ECO:0000256" key="1">
    <source>
        <dbReference type="ARBA" id="ARBA00004123"/>
    </source>
</evidence>
<dbReference type="PANTHER" id="PTHR23110">
    <property type="entry name" value="BTB DOMAIN TRANSCRIPTION FACTOR"/>
    <property type="match status" value="1"/>
</dbReference>
<dbReference type="Pfam" id="PF00651">
    <property type="entry name" value="BTB"/>
    <property type="match status" value="1"/>
</dbReference>
<dbReference type="GO" id="GO:0006357">
    <property type="term" value="P:regulation of transcription by RNA polymerase II"/>
    <property type="evidence" value="ECO:0007669"/>
    <property type="project" value="TreeGrafter"/>
</dbReference>
<feature type="domain" description="BTB" evidence="4">
    <location>
        <begin position="36"/>
        <end position="101"/>
    </location>
</feature>
<name>A0A8K0PAU7_LADFU</name>
<dbReference type="SMART" id="SM00225">
    <property type="entry name" value="BTB"/>
    <property type="match status" value="1"/>
</dbReference>
<dbReference type="InterPro" id="IPR051095">
    <property type="entry name" value="Dros_DevTransReg"/>
</dbReference>
<organism evidence="5 6">
    <name type="scientific">Ladona fulva</name>
    <name type="common">Scarce chaser dragonfly</name>
    <name type="synonym">Libellula fulva</name>
    <dbReference type="NCBI Taxonomy" id="123851"/>
    <lineage>
        <taxon>Eukaryota</taxon>
        <taxon>Metazoa</taxon>
        <taxon>Ecdysozoa</taxon>
        <taxon>Arthropoda</taxon>
        <taxon>Hexapoda</taxon>
        <taxon>Insecta</taxon>
        <taxon>Pterygota</taxon>
        <taxon>Palaeoptera</taxon>
        <taxon>Odonata</taxon>
        <taxon>Epiprocta</taxon>
        <taxon>Anisoptera</taxon>
        <taxon>Libelluloidea</taxon>
        <taxon>Libellulidae</taxon>
        <taxon>Ladona</taxon>
    </lineage>
</organism>
<evidence type="ECO:0000313" key="6">
    <source>
        <dbReference type="Proteomes" id="UP000792457"/>
    </source>
</evidence>
<feature type="region of interest" description="Disordered" evidence="3">
    <location>
        <begin position="119"/>
        <end position="272"/>
    </location>
</feature>
<reference evidence="5" key="1">
    <citation type="submission" date="2013-04" db="EMBL/GenBank/DDBJ databases">
        <authorList>
            <person name="Qu J."/>
            <person name="Murali S.C."/>
            <person name="Bandaranaike D."/>
            <person name="Bellair M."/>
            <person name="Blankenburg K."/>
            <person name="Chao H."/>
            <person name="Dinh H."/>
            <person name="Doddapaneni H."/>
            <person name="Downs B."/>
            <person name="Dugan-Rocha S."/>
            <person name="Elkadiri S."/>
            <person name="Gnanaolivu R.D."/>
            <person name="Hernandez B."/>
            <person name="Javaid M."/>
            <person name="Jayaseelan J.C."/>
            <person name="Lee S."/>
            <person name="Li M."/>
            <person name="Ming W."/>
            <person name="Munidasa M."/>
            <person name="Muniz J."/>
            <person name="Nguyen L."/>
            <person name="Ongeri F."/>
            <person name="Osuji N."/>
            <person name="Pu L.-L."/>
            <person name="Puazo M."/>
            <person name="Qu C."/>
            <person name="Quiroz J."/>
            <person name="Raj R."/>
            <person name="Weissenberger G."/>
            <person name="Xin Y."/>
            <person name="Zou X."/>
            <person name="Han Y."/>
            <person name="Richards S."/>
            <person name="Worley K."/>
            <person name="Muzny D."/>
            <person name="Gibbs R."/>
        </authorList>
    </citation>
    <scope>NUCLEOTIDE SEQUENCE</scope>
    <source>
        <strain evidence="5">Sampled in the wild</strain>
    </source>
</reference>
<dbReference type="InterPro" id="IPR000210">
    <property type="entry name" value="BTB/POZ_dom"/>
</dbReference>
<evidence type="ECO:0000256" key="2">
    <source>
        <dbReference type="ARBA" id="ARBA00023242"/>
    </source>
</evidence>
<reference evidence="5" key="2">
    <citation type="submission" date="2017-10" db="EMBL/GenBank/DDBJ databases">
        <title>Ladona fulva Genome sequencing and assembly.</title>
        <authorList>
            <person name="Murali S."/>
            <person name="Richards S."/>
            <person name="Bandaranaike D."/>
            <person name="Bellair M."/>
            <person name="Blankenburg K."/>
            <person name="Chao H."/>
            <person name="Dinh H."/>
            <person name="Doddapaneni H."/>
            <person name="Dugan-Rocha S."/>
            <person name="Elkadiri S."/>
            <person name="Gnanaolivu R."/>
            <person name="Hernandez B."/>
            <person name="Skinner E."/>
            <person name="Javaid M."/>
            <person name="Lee S."/>
            <person name="Li M."/>
            <person name="Ming W."/>
            <person name="Munidasa M."/>
            <person name="Muniz J."/>
            <person name="Nguyen L."/>
            <person name="Hughes D."/>
            <person name="Osuji N."/>
            <person name="Pu L.-L."/>
            <person name="Puazo M."/>
            <person name="Qu C."/>
            <person name="Quiroz J."/>
            <person name="Raj R."/>
            <person name="Weissenberger G."/>
            <person name="Xin Y."/>
            <person name="Zou X."/>
            <person name="Han Y."/>
            <person name="Worley K."/>
            <person name="Muzny D."/>
            <person name="Gibbs R."/>
        </authorList>
    </citation>
    <scope>NUCLEOTIDE SEQUENCE</scope>
    <source>
        <strain evidence="5">Sampled in the wild</strain>
    </source>
</reference>
<dbReference type="Proteomes" id="UP000792457">
    <property type="component" value="Unassembled WGS sequence"/>
</dbReference>
<sequence length="431" mass="48494">MSVGEDEAEQFSLRWNNFHNNLTHGFHELLEEEDLVDVTLACDGKYVQAHKIVLSVCSPYFKSLFRDNPCRHPIVILKDVGHKELQAILQFMYRGEVNVRQDDLTGFLKTAEMLKIKGLTGENNDKDSQKRSFSEEKRRPRGAPTHCDDEASPVPYKRVKQDQRRSRVVTHPSSRAHSPVECIPPSSVSREELMQPEFDVTKPKEEPVDYSQAEDEYSSELGPSIPHEIDEGMEEVEEEVTGEEVSESRPRGSGRNHLPSEGQGGGGDQPPSALAAMAHLVHAGGPSGSDGQRQDTRGIEPKHLPPLALPSMSGAVMEPNVTLQMDSKERLQGPNTRSLEYSEAFVKFPVRDEVRGWDAVGTSENKIHHMRKMEGNLRRNRKRCRLCYKFLSERCGKKVADLKAKKVITYCEDCSGQPPMCLDCFNAFHSN</sequence>
<dbReference type="GO" id="GO:0005634">
    <property type="term" value="C:nucleus"/>
    <property type="evidence" value="ECO:0007669"/>
    <property type="project" value="UniProtKB-SubCell"/>
</dbReference>
<dbReference type="CDD" id="cd18315">
    <property type="entry name" value="BTB_POZ_BAB-like"/>
    <property type="match status" value="1"/>
</dbReference>
<dbReference type="PROSITE" id="PS50097">
    <property type="entry name" value="BTB"/>
    <property type="match status" value="1"/>
</dbReference>
<dbReference type="OrthoDB" id="2311693at2759"/>